<accession>C3MK13</accession>
<dbReference type="HOGENOM" id="CLU_2313913_0_0_2"/>
<dbReference type="RefSeq" id="WP_012712816.1">
    <property type="nucleotide sequence ID" value="NC_012589.1"/>
</dbReference>
<reference evidence="2 3" key="1">
    <citation type="journal article" date="2009" name="Proc. Natl. Acad. Sci. U.S.A.">
        <title>Biogeography of the Sulfolobus islandicus pan-genome.</title>
        <authorList>
            <person name="Reno M.L."/>
            <person name="Held N.L."/>
            <person name="Fields C.J."/>
            <person name="Burke P.V."/>
            <person name="Whitaker R.J."/>
        </authorList>
    </citation>
    <scope>NUCLEOTIDE SEQUENCE [LARGE SCALE GENOMIC DNA]</scope>
    <source>
        <strain evidence="3">L.S.2.15 / Lassen #1</strain>
    </source>
</reference>
<protein>
    <recommendedName>
        <fullName evidence="4">DUF5658 domain-containing protein</fullName>
    </recommendedName>
</protein>
<sequence>MYLNETLLDIILYYGFQFNDYWTTILGVNLGGREVNFVAKLFMKNRLTLAIYKFDLATVALLLAFMLNDVKMIQTFLLIVDVVECLVTLNNTLTIYRHKVRR</sequence>
<keyword evidence="1" id="KW-0472">Membrane</keyword>
<dbReference type="AlphaFoldDB" id="C3MK13"/>
<evidence type="ECO:0008006" key="4">
    <source>
        <dbReference type="Google" id="ProtNLM"/>
    </source>
</evidence>
<dbReference type="KEGG" id="sis:LS215_0157"/>
<evidence type="ECO:0000313" key="2">
    <source>
        <dbReference type="EMBL" id="ACP34311.1"/>
    </source>
</evidence>
<name>C3MK13_SACI2</name>
<organism evidence="2 3">
    <name type="scientific">Saccharolobus islandicus (strain L.S.2.15 / Lassen #1)</name>
    <name type="common">Sulfolobus islandicus</name>
    <dbReference type="NCBI Taxonomy" id="429572"/>
    <lineage>
        <taxon>Archaea</taxon>
        <taxon>Thermoproteota</taxon>
        <taxon>Thermoprotei</taxon>
        <taxon>Sulfolobales</taxon>
        <taxon>Sulfolobaceae</taxon>
        <taxon>Saccharolobus</taxon>
    </lineage>
</organism>
<feature type="transmembrane region" description="Helical" evidence="1">
    <location>
        <begin position="50"/>
        <end position="67"/>
    </location>
</feature>
<dbReference type="EMBL" id="CP001399">
    <property type="protein sequence ID" value="ACP34311.1"/>
    <property type="molecule type" value="Genomic_DNA"/>
</dbReference>
<dbReference type="GeneID" id="7797224"/>
<gene>
    <name evidence="2" type="ordered locus">LS215_0157</name>
</gene>
<dbReference type="Proteomes" id="UP000001747">
    <property type="component" value="Chromosome"/>
</dbReference>
<dbReference type="OrthoDB" id="43693at2157"/>
<keyword evidence="1" id="KW-1133">Transmembrane helix</keyword>
<evidence type="ECO:0000313" key="3">
    <source>
        <dbReference type="Proteomes" id="UP000001747"/>
    </source>
</evidence>
<keyword evidence="1" id="KW-0812">Transmembrane</keyword>
<proteinExistence type="predicted"/>
<evidence type="ECO:0000256" key="1">
    <source>
        <dbReference type="SAM" id="Phobius"/>
    </source>
</evidence>
<feature type="transmembrane region" description="Helical" evidence="1">
    <location>
        <begin position="73"/>
        <end position="96"/>
    </location>
</feature>